<dbReference type="OrthoDB" id="8562952at2"/>
<evidence type="ECO:0000313" key="3">
    <source>
        <dbReference type="Proteomes" id="UP000322214"/>
    </source>
</evidence>
<protein>
    <recommendedName>
        <fullName evidence="4">PEP-CTERM protein-sorting domain-containing protein</fullName>
    </recommendedName>
</protein>
<evidence type="ECO:0008006" key="4">
    <source>
        <dbReference type="Google" id="ProtNLM"/>
    </source>
</evidence>
<dbReference type="AlphaFoldDB" id="A0A5B9P7N5"/>
<keyword evidence="1" id="KW-0732">Signal</keyword>
<reference evidence="2 3" key="1">
    <citation type="submission" date="2019-08" db="EMBL/GenBank/DDBJ databases">
        <title>Deep-cultivation of Planctomycetes and their phenomic and genomic characterization uncovers novel biology.</title>
        <authorList>
            <person name="Wiegand S."/>
            <person name="Jogler M."/>
            <person name="Boedeker C."/>
            <person name="Pinto D."/>
            <person name="Vollmers J."/>
            <person name="Rivas-Marin E."/>
            <person name="Kohn T."/>
            <person name="Peeters S.H."/>
            <person name="Heuer A."/>
            <person name="Rast P."/>
            <person name="Oberbeckmann S."/>
            <person name="Bunk B."/>
            <person name="Jeske O."/>
            <person name="Meyerdierks A."/>
            <person name="Storesund J.E."/>
            <person name="Kallscheuer N."/>
            <person name="Luecker S."/>
            <person name="Lage O.M."/>
            <person name="Pohl T."/>
            <person name="Merkel B.J."/>
            <person name="Hornburger P."/>
            <person name="Mueller R.-W."/>
            <person name="Bruemmer F."/>
            <person name="Labrenz M."/>
            <person name="Spormann A.M."/>
            <person name="Op den Camp H."/>
            <person name="Overmann J."/>
            <person name="Amann R."/>
            <person name="Jetten M.S.M."/>
            <person name="Mascher T."/>
            <person name="Medema M.H."/>
            <person name="Devos D.P."/>
            <person name="Kaster A.-K."/>
            <person name="Ovreas L."/>
            <person name="Rohde M."/>
            <person name="Galperin M.Y."/>
            <person name="Jogler C."/>
        </authorList>
    </citation>
    <scope>NUCLEOTIDE SEQUENCE [LARGE SCALE GENOMIC DNA]</scope>
    <source>
        <strain evidence="2 3">FC18</strain>
    </source>
</reference>
<name>A0A5B9P7N5_9BACT</name>
<dbReference type="STRING" id="980251.GCA_001642875_02898"/>
<dbReference type="Gene3D" id="2.60.120.1350">
    <property type="entry name" value="Protein of unknown function DUF4465"/>
    <property type="match status" value="1"/>
</dbReference>
<gene>
    <name evidence="2" type="ORF">MFFC18_08030</name>
</gene>
<evidence type="ECO:0000313" key="2">
    <source>
        <dbReference type="EMBL" id="QEG20952.1"/>
    </source>
</evidence>
<evidence type="ECO:0000256" key="1">
    <source>
        <dbReference type="SAM" id="SignalP"/>
    </source>
</evidence>
<dbReference type="Proteomes" id="UP000322214">
    <property type="component" value="Chromosome"/>
</dbReference>
<feature type="chain" id="PRO_5023116128" description="PEP-CTERM protein-sorting domain-containing protein" evidence="1">
    <location>
        <begin position="26"/>
        <end position="276"/>
    </location>
</feature>
<dbReference type="Pfam" id="PF14717">
    <property type="entry name" value="DUF4465"/>
    <property type="match status" value="1"/>
</dbReference>
<organism evidence="2 3">
    <name type="scientific">Mariniblastus fucicola</name>
    <dbReference type="NCBI Taxonomy" id="980251"/>
    <lineage>
        <taxon>Bacteria</taxon>
        <taxon>Pseudomonadati</taxon>
        <taxon>Planctomycetota</taxon>
        <taxon>Planctomycetia</taxon>
        <taxon>Pirellulales</taxon>
        <taxon>Pirellulaceae</taxon>
        <taxon>Mariniblastus</taxon>
    </lineage>
</organism>
<proteinExistence type="predicted"/>
<accession>A0A5B9P7N5</accession>
<dbReference type="RefSeq" id="WP_075085120.1">
    <property type="nucleotide sequence ID" value="NZ_CP042912.1"/>
</dbReference>
<feature type="signal peptide" evidence="1">
    <location>
        <begin position="1"/>
        <end position="25"/>
    </location>
</feature>
<dbReference type="InterPro" id="IPR027828">
    <property type="entry name" value="DUF4465"/>
</dbReference>
<keyword evidence="3" id="KW-1185">Reference proteome</keyword>
<dbReference type="KEGG" id="mff:MFFC18_08030"/>
<dbReference type="EMBL" id="CP042912">
    <property type="protein sequence ID" value="QEG20952.1"/>
    <property type="molecule type" value="Genomic_DNA"/>
</dbReference>
<sequence length="276" mass="29313" precursor="true">MRNFYNFAAFVVAAFVLAGSTPSAAQSVVDLEDVGANLATESFYNGSDGAGGFQSGTLSFNNTYTPDAGFGDSWAGWSYSNQTDNTTPGFGNQYSAFTGIGDSNSATYAVAFNGFAGSIPEILSVDGRTIEGFSITNTTYSALSMLNGDAFAKQFGGATGNDPDFFKIDILSLDATGSEIASLEFFLADYRFADNSLDYVLDDWTSVDVSSLNANRLGFRFDGSDVGMFGLNTPAYFAVDNIVVSVPEPSGAALVFLSALSLMCRRKRNRALDCIR</sequence>